<evidence type="ECO:0000259" key="1">
    <source>
        <dbReference type="Pfam" id="PF01471"/>
    </source>
</evidence>
<dbReference type="Gene3D" id="3.40.630.40">
    <property type="entry name" value="Zn-dependent exopeptidases"/>
    <property type="match status" value="1"/>
</dbReference>
<dbReference type="RefSeq" id="WP_213541398.1">
    <property type="nucleotide sequence ID" value="NZ_AP023418.1"/>
</dbReference>
<dbReference type="KEGG" id="vcop:MM50RIKEN_02090"/>
<dbReference type="Gene3D" id="1.10.101.10">
    <property type="entry name" value="PGBD-like superfamily/PGBD"/>
    <property type="match status" value="1"/>
</dbReference>
<dbReference type="PROSITE" id="PS51257">
    <property type="entry name" value="PROKAR_LIPOPROTEIN"/>
    <property type="match status" value="1"/>
</dbReference>
<dbReference type="SUPFAM" id="SSF47090">
    <property type="entry name" value="PGBD-like"/>
    <property type="match status" value="1"/>
</dbReference>
<name>A0A810Q410_9FIRM</name>
<dbReference type="SUPFAM" id="SSF53187">
    <property type="entry name" value="Zn-dependent exopeptidases"/>
    <property type="match status" value="1"/>
</dbReference>
<dbReference type="InterPro" id="IPR036365">
    <property type="entry name" value="PGBD-like_sf"/>
</dbReference>
<dbReference type="InterPro" id="IPR002477">
    <property type="entry name" value="Peptidoglycan-bd-like"/>
</dbReference>
<dbReference type="Pfam" id="PF01471">
    <property type="entry name" value="PG_binding_1"/>
    <property type="match status" value="1"/>
</dbReference>
<protein>
    <recommendedName>
        <fullName evidence="1">Peptidoglycan binding-like domain-containing protein</fullName>
    </recommendedName>
</protein>
<feature type="domain" description="Peptidoglycan binding-like" evidence="1">
    <location>
        <begin position="216"/>
        <end position="269"/>
    </location>
</feature>
<gene>
    <name evidence="2" type="ORF">MM50RIKEN_02090</name>
</gene>
<dbReference type="InterPro" id="IPR036366">
    <property type="entry name" value="PGBDSf"/>
</dbReference>
<evidence type="ECO:0000313" key="2">
    <source>
        <dbReference type="EMBL" id="BCK80446.1"/>
    </source>
</evidence>
<dbReference type="Proteomes" id="UP000681035">
    <property type="component" value="Chromosome"/>
</dbReference>
<evidence type="ECO:0000313" key="3">
    <source>
        <dbReference type="Proteomes" id="UP000681035"/>
    </source>
</evidence>
<keyword evidence="3" id="KW-1185">Reference proteome</keyword>
<proteinExistence type="predicted"/>
<accession>A0A810Q410</accession>
<sequence>MPKVYLSPAYHYWNPCAVAGCDETTHNNLYLDVLEPYLAACGIQYKRGPRRTPKSGEDGDALMLQAVRESDAWGADVHYVSHTNAANGGVRGYRPMIYPGSGGGRKLAACILKYRRKIYDQPIRLSESSVWYELRAPAAVSFYEEHVFHDNASDAQWFHSHLGAIAEATCRGLCEYFGIPYRAPGTAKPSPAPTIRKEEQVTVELRMLKRGMEGGDVRSAMLLMKDKGYYPYAIPVSDKLFGAKMEAGLRKMQADHGLGVDGILGAASWGYLLGR</sequence>
<reference evidence="2" key="1">
    <citation type="submission" date="2020-09" db="EMBL/GenBank/DDBJ databases">
        <title>New species isolated from human feces.</title>
        <authorList>
            <person name="Kitahara M."/>
            <person name="Shigeno Y."/>
            <person name="Shime M."/>
            <person name="Matsumoto Y."/>
            <person name="Nakamura S."/>
            <person name="Motooka D."/>
            <person name="Fukuoka S."/>
            <person name="Nishikawa H."/>
            <person name="Benno Y."/>
        </authorList>
    </citation>
    <scope>NUCLEOTIDE SEQUENCE</scope>
    <source>
        <strain evidence="2">MM50</strain>
    </source>
</reference>
<dbReference type="EMBL" id="AP023418">
    <property type="protein sequence ID" value="BCK80446.1"/>
    <property type="molecule type" value="Genomic_DNA"/>
</dbReference>
<dbReference type="AlphaFoldDB" id="A0A810Q410"/>
<organism evidence="2 3">
    <name type="scientific">Vescimonas coprocola</name>
    <dbReference type="NCBI Taxonomy" id="2714355"/>
    <lineage>
        <taxon>Bacteria</taxon>
        <taxon>Bacillati</taxon>
        <taxon>Bacillota</taxon>
        <taxon>Clostridia</taxon>
        <taxon>Eubacteriales</taxon>
        <taxon>Oscillospiraceae</taxon>
        <taxon>Vescimonas</taxon>
    </lineage>
</organism>